<dbReference type="HOGENOM" id="CLU_686007_0_0_1"/>
<reference evidence="2" key="1">
    <citation type="journal article" date="2009" name="Nature">
        <title>Genome sequence and analysis of the Irish potato famine pathogen Phytophthora infestans.</title>
        <authorList>
            <consortium name="The Broad Institute Genome Sequencing Platform"/>
            <person name="Haas B.J."/>
            <person name="Kamoun S."/>
            <person name="Zody M.C."/>
            <person name="Jiang R.H."/>
            <person name="Handsaker R.E."/>
            <person name="Cano L.M."/>
            <person name="Grabherr M."/>
            <person name="Kodira C.D."/>
            <person name="Raffaele S."/>
            <person name="Torto-Alalibo T."/>
            <person name="Bozkurt T.O."/>
            <person name="Ah-Fong A.M."/>
            <person name="Alvarado L."/>
            <person name="Anderson V.L."/>
            <person name="Armstrong M.R."/>
            <person name="Avrova A."/>
            <person name="Baxter L."/>
            <person name="Beynon J."/>
            <person name="Boevink P.C."/>
            <person name="Bollmann S.R."/>
            <person name="Bos J.I."/>
            <person name="Bulone V."/>
            <person name="Cai G."/>
            <person name="Cakir C."/>
            <person name="Carrington J.C."/>
            <person name="Chawner M."/>
            <person name="Conti L."/>
            <person name="Costanzo S."/>
            <person name="Ewan R."/>
            <person name="Fahlgren N."/>
            <person name="Fischbach M.A."/>
            <person name="Fugelstad J."/>
            <person name="Gilroy E.M."/>
            <person name="Gnerre S."/>
            <person name="Green P.J."/>
            <person name="Grenville-Briggs L.J."/>
            <person name="Griffith J."/>
            <person name="Grunwald N.J."/>
            <person name="Horn K."/>
            <person name="Horner N.R."/>
            <person name="Hu C.H."/>
            <person name="Huitema E."/>
            <person name="Jeong D.H."/>
            <person name="Jones A.M."/>
            <person name="Jones J.D."/>
            <person name="Jones R.W."/>
            <person name="Karlsson E.K."/>
            <person name="Kunjeti S.G."/>
            <person name="Lamour K."/>
            <person name="Liu Z."/>
            <person name="Ma L."/>
            <person name="Maclean D."/>
            <person name="Chibucos M.C."/>
            <person name="McDonald H."/>
            <person name="McWalters J."/>
            <person name="Meijer H.J."/>
            <person name="Morgan W."/>
            <person name="Morris P.F."/>
            <person name="Munro C.A."/>
            <person name="O'Neill K."/>
            <person name="Ospina-Giraldo M."/>
            <person name="Pinzon A."/>
            <person name="Pritchard L."/>
            <person name="Ramsahoye B."/>
            <person name="Ren Q."/>
            <person name="Restrepo S."/>
            <person name="Roy S."/>
            <person name="Sadanandom A."/>
            <person name="Savidor A."/>
            <person name="Schornack S."/>
            <person name="Schwartz D.C."/>
            <person name="Schumann U.D."/>
            <person name="Schwessinger B."/>
            <person name="Seyer L."/>
            <person name="Sharpe T."/>
            <person name="Silvar C."/>
            <person name="Song J."/>
            <person name="Studholme D.J."/>
            <person name="Sykes S."/>
            <person name="Thines M."/>
            <person name="van de Vondervoort P.J."/>
            <person name="Phuntumart V."/>
            <person name="Wawra S."/>
            <person name="Weide R."/>
            <person name="Win J."/>
            <person name="Young C."/>
            <person name="Zhou S."/>
            <person name="Fry W."/>
            <person name="Meyers B.C."/>
            <person name="van West P."/>
            <person name="Ristaino J."/>
            <person name="Govers F."/>
            <person name="Birch P.R."/>
            <person name="Whisson S.C."/>
            <person name="Judelson H.S."/>
            <person name="Nusbaum C."/>
        </authorList>
    </citation>
    <scope>NUCLEOTIDE SEQUENCE [LARGE SCALE GENOMIC DNA]</scope>
    <source>
        <strain evidence="2">T30-4</strain>
    </source>
</reference>
<dbReference type="Gene3D" id="3.40.50.720">
    <property type="entry name" value="NAD(P)-binding Rossmann-like Domain"/>
    <property type="match status" value="1"/>
</dbReference>
<dbReference type="AlphaFoldDB" id="D0NYB3"/>
<dbReference type="SUPFAM" id="SSF51735">
    <property type="entry name" value="NAD(P)-binding Rossmann-fold domains"/>
    <property type="match status" value="1"/>
</dbReference>
<evidence type="ECO:0000313" key="1">
    <source>
        <dbReference type="EMBL" id="EEY68102.1"/>
    </source>
</evidence>
<dbReference type="RefSeq" id="XP_002997660.1">
    <property type="nucleotide sequence ID" value="XM_002997614.1"/>
</dbReference>
<dbReference type="OrthoDB" id="41403at2759"/>
<dbReference type="EMBL" id="DS028186">
    <property type="protein sequence ID" value="EEY68102.1"/>
    <property type="molecule type" value="Genomic_DNA"/>
</dbReference>
<proteinExistence type="predicted"/>
<dbReference type="STRING" id="403677.D0NYB3"/>
<dbReference type="InterPro" id="IPR036291">
    <property type="entry name" value="NAD(P)-bd_dom_sf"/>
</dbReference>
<name>D0NYB3_PHYIT</name>
<accession>D0NYB3</accession>
<organism evidence="1 2">
    <name type="scientific">Phytophthora infestans (strain T30-4)</name>
    <name type="common">Potato late blight agent</name>
    <dbReference type="NCBI Taxonomy" id="403677"/>
    <lineage>
        <taxon>Eukaryota</taxon>
        <taxon>Sar</taxon>
        <taxon>Stramenopiles</taxon>
        <taxon>Oomycota</taxon>
        <taxon>Peronosporomycetes</taxon>
        <taxon>Peronosporales</taxon>
        <taxon>Peronosporaceae</taxon>
        <taxon>Phytophthora</taxon>
    </lineage>
</organism>
<evidence type="ECO:0000313" key="2">
    <source>
        <dbReference type="Proteomes" id="UP000006643"/>
    </source>
</evidence>
<gene>
    <name evidence="1" type="ORF">PITG_18552</name>
</gene>
<dbReference type="Proteomes" id="UP000006643">
    <property type="component" value="Unassembled WGS sequence"/>
</dbReference>
<dbReference type="KEGG" id="pif:PITG_18552"/>
<dbReference type="eggNOG" id="KOG0089">
    <property type="taxonomic scope" value="Eukaryota"/>
</dbReference>
<dbReference type="VEuPathDB" id="FungiDB:PITG_18552"/>
<dbReference type="GeneID" id="9462783"/>
<dbReference type="InParanoid" id="D0NYB3"/>
<protein>
    <submittedName>
        <fullName evidence="1">Tetrahydrofolate dehydrogenase</fullName>
    </submittedName>
</protein>
<sequence length="402" mass="44886">MMQLLEINVTSNNITNSSKNAIKRFSSFATSIFHVHDLRVSLFLIADDLIHLGLGLQCAQDLLQSGSGPGSHDARKLTHDISVCLHYSHENHVHSEIIIDNSTQISQRTTCIVNFLKPRIHRLLTSIFRHFLASWKITHTLSVFNFSTSKQRIFHKEVQHIVALLKFPIYNRTLYGSIDQTPSIKSMLGGGNGILRCCSSLACDLAGAFTTGVPVKMSVEVAIIRRDAVGDGVPSKSDIKGSVHDTVSVHRTSPTRSLAEVVYDVWTVFTTEEVSYIVGRPLAAMLANDGADVYSADIDSLYLFRRGKLIPSEETQETACKKSRVIITGVPVKSYKLPLEWVSENTVIINVASFKNVDEAELLKIKGVQYVPLVGKVTVAMLERNLLRLYENFHWKPKKVWQ</sequence>
<keyword evidence="2" id="KW-1185">Reference proteome</keyword>